<comment type="caution">
    <text evidence="2">The sequence shown here is derived from an EMBL/GenBank/DDBJ whole genome shotgun (WGS) entry which is preliminary data.</text>
</comment>
<organism evidence="2 3">
    <name type="scientific">Aspergillus cavernicola</name>
    <dbReference type="NCBI Taxonomy" id="176166"/>
    <lineage>
        <taxon>Eukaryota</taxon>
        <taxon>Fungi</taxon>
        <taxon>Dikarya</taxon>
        <taxon>Ascomycota</taxon>
        <taxon>Pezizomycotina</taxon>
        <taxon>Eurotiomycetes</taxon>
        <taxon>Eurotiomycetidae</taxon>
        <taxon>Eurotiales</taxon>
        <taxon>Aspergillaceae</taxon>
        <taxon>Aspergillus</taxon>
        <taxon>Aspergillus subgen. Nidulantes</taxon>
    </lineage>
</organism>
<accession>A0ABR4I6Y6</accession>
<gene>
    <name evidence="2" type="ORF">BDW59DRAFT_98686</name>
</gene>
<proteinExistence type="predicted"/>
<sequence>MSSTLSSAEVMLVSPQQASSPKKRRITPSPESSVSKKLLIISPITQVQPQPLVAPSSFSNGLVANLFPRNGAIIELRRPLCLQHAHPDPRPQLPETPQPDLPVSRQIIFDFDLRTTPSKFLEHDGNKLLLEVFPGAHRVEFDDRVLVYHFKKLPSKPWPKKIAGVPCYLTDNENDFGPSIPIHRRSLSRIAVSDHLNLRDNEAAVDLVFNLVKDFFVDKSISITEIQFWGHVVIIVLEDANEDNLSRVPCSVAQCNCFYLFEQEMCRPRSLSALRRQAISVSGGQIDNSQYEVMRPGVILSSGKHPEEGIEILTSSGVLIKDNFGAKFMTVAAHGFPGPPFDGQVYHPSHAGTRIGEVIMELTHTDISLVKLDEGMEFNNEPFENTIIPAPPFKFAGFSRAAETRIGDHIFLDSPFAGFLEGTKLSHALLRVPSDDPLEPEQTWIRCQWDYMGQGSSEAIVDGICGSPIWGRNHEVIGFFRYAPTSGVFVDCCLVVAADHLLDKGYSML</sequence>
<evidence type="ECO:0000313" key="2">
    <source>
        <dbReference type="EMBL" id="KAL2823412.1"/>
    </source>
</evidence>
<reference evidence="2 3" key="1">
    <citation type="submission" date="2024-07" db="EMBL/GenBank/DDBJ databases">
        <title>Section-level genome sequencing and comparative genomics of Aspergillus sections Usti and Cavernicolus.</title>
        <authorList>
            <consortium name="Lawrence Berkeley National Laboratory"/>
            <person name="Nybo J.L."/>
            <person name="Vesth T.C."/>
            <person name="Theobald S."/>
            <person name="Frisvad J.C."/>
            <person name="Larsen T.O."/>
            <person name="Kjaerboelling I."/>
            <person name="Rothschild-Mancinelli K."/>
            <person name="Lyhne E.K."/>
            <person name="Kogle M.E."/>
            <person name="Barry K."/>
            <person name="Clum A."/>
            <person name="Na H."/>
            <person name="Ledsgaard L."/>
            <person name="Lin J."/>
            <person name="Lipzen A."/>
            <person name="Kuo A."/>
            <person name="Riley R."/>
            <person name="Mondo S."/>
            <person name="LaButti K."/>
            <person name="Haridas S."/>
            <person name="Pangalinan J."/>
            <person name="Salamov A.A."/>
            <person name="Simmons B.A."/>
            <person name="Magnuson J.K."/>
            <person name="Chen J."/>
            <person name="Drula E."/>
            <person name="Henrissat B."/>
            <person name="Wiebenga A."/>
            <person name="Lubbers R.J."/>
            <person name="Gomes A.C."/>
            <person name="Makela M.R."/>
            <person name="Stajich J."/>
            <person name="Grigoriev I.V."/>
            <person name="Mortensen U.H."/>
            <person name="De vries R.P."/>
            <person name="Baker S.E."/>
            <person name="Andersen M.R."/>
        </authorList>
    </citation>
    <scope>NUCLEOTIDE SEQUENCE [LARGE SCALE GENOMIC DNA]</scope>
    <source>
        <strain evidence="2 3">CBS 600.67</strain>
    </source>
</reference>
<evidence type="ECO:0008006" key="4">
    <source>
        <dbReference type="Google" id="ProtNLM"/>
    </source>
</evidence>
<keyword evidence="3" id="KW-1185">Reference proteome</keyword>
<feature type="region of interest" description="Disordered" evidence="1">
    <location>
        <begin position="1"/>
        <end position="31"/>
    </location>
</feature>
<dbReference type="Proteomes" id="UP001610335">
    <property type="component" value="Unassembled WGS sequence"/>
</dbReference>
<dbReference type="EMBL" id="JBFXLS010000053">
    <property type="protein sequence ID" value="KAL2823412.1"/>
    <property type="molecule type" value="Genomic_DNA"/>
</dbReference>
<name>A0ABR4I6Y6_9EURO</name>
<evidence type="ECO:0000313" key="3">
    <source>
        <dbReference type="Proteomes" id="UP001610335"/>
    </source>
</evidence>
<protein>
    <recommendedName>
        <fullName evidence="4">Trypsin-like cysteine/serine peptidase domain-containing protein</fullName>
    </recommendedName>
</protein>
<evidence type="ECO:0000256" key="1">
    <source>
        <dbReference type="SAM" id="MobiDB-lite"/>
    </source>
</evidence>